<dbReference type="EMBL" id="KZ859156">
    <property type="protein sequence ID" value="RDW22761.1"/>
    <property type="molecule type" value="Genomic_DNA"/>
</dbReference>
<dbReference type="PANTHER" id="PTHR18806">
    <property type="entry name" value="RBM25 PROTEIN"/>
    <property type="match status" value="1"/>
</dbReference>
<dbReference type="Pfam" id="PF01480">
    <property type="entry name" value="PWI"/>
    <property type="match status" value="1"/>
</dbReference>
<dbReference type="EMBL" id="CP017556">
    <property type="protein sequence ID" value="AOW03382.1"/>
    <property type="molecule type" value="Genomic_DNA"/>
</dbReference>
<dbReference type="AlphaFoldDB" id="A0A1H6Q9Q8"/>
<gene>
    <name evidence="7" type="ORF">B0I71DRAFT_137051</name>
    <name evidence="6" type="ORF">YALI1_D00537g</name>
</gene>
<evidence type="ECO:0000256" key="3">
    <source>
        <dbReference type="ARBA" id="ARBA00022728"/>
    </source>
</evidence>
<evidence type="ECO:0000256" key="1">
    <source>
        <dbReference type="ARBA" id="ARBA00005544"/>
    </source>
</evidence>
<keyword evidence="3" id="KW-0747">Spliceosome</keyword>
<reference evidence="7 9" key="2">
    <citation type="submission" date="2018-07" db="EMBL/GenBank/DDBJ databases">
        <title>Draft Genome Assemblies for Five Robust Yarrowia lipolytica Strains Exhibiting High Lipid Production and Pentose Sugar Utilization and Sugar Alcohol Secretion from Undetoxified Lignocellulosic Biomass Hydrolysates.</title>
        <authorList>
            <consortium name="DOE Joint Genome Institute"/>
            <person name="Walker C."/>
            <person name="Ryu S."/>
            <person name="Na H."/>
            <person name="Zane M."/>
            <person name="LaButti K."/>
            <person name="Lipzen A."/>
            <person name="Haridas S."/>
            <person name="Barry K."/>
            <person name="Grigoriev I.V."/>
            <person name="Quarterman J."/>
            <person name="Slininger P."/>
            <person name="Dien B."/>
            <person name="Trinh C.T."/>
        </authorList>
    </citation>
    <scope>NUCLEOTIDE SEQUENCE [LARGE SCALE GENOMIC DNA]</scope>
    <source>
        <strain evidence="7 9">YB392</strain>
    </source>
</reference>
<dbReference type="VEuPathDB" id="FungiDB:YALI1_D00537g"/>
<dbReference type="InterPro" id="IPR052768">
    <property type="entry name" value="RBM25"/>
</dbReference>
<dbReference type="GO" id="GO:0003729">
    <property type="term" value="F:mRNA binding"/>
    <property type="evidence" value="ECO:0007669"/>
    <property type="project" value="TreeGrafter"/>
</dbReference>
<dbReference type="Gene3D" id="1.20.1390.10">
    <property type="entry name" value="PWI domain"/>
    <property type="match status" value="1"/>
</dbReference>
<keyword evidence="3" id="KW-0507">mRNA processing</keyword>
<dbReference type="GeneID" id="2910394"/>
<dbReference type="OrthoDB" id="6275295at2759"/>
<evidence type="ECO:0000256" key="2">
    <source>
        <dbReference type="ARBA" id="ARBA00014280"/>
    </source>
</evidence>
<feature type="domain" description="PWI" evidence="5">
    <location>
        <begin position="485"/>
        <end position="544"/>
    </location>
</feature>
<reference evidence="6 8" key="1">
    <citation type="journal article" date="2016" name="PLoS ONE">
        <title>Sequence Assembly of Yarrowia lipolytica Strain W29/CLIB89 Shows Transposable Element Diversity.</title>
        <authorList>
            <person name="Magnan C."/>
            <person name="Yu J."/>
            <person name="Chang I."/>
            <person name="Jahn E."/>
            <person name="Kanomata Y."/>
            <person name="Wu J."/>
            <person name="Zeller M."/>
            <person name="Oakes M."/>
            <person name="Baldi P."/>
            <person name="Sandmeyer S."/>
        </authorList>
    </citation>
    <scope>NUCLEOTIDE SEQUENCE [LARGE SCALE GENOMIC DNA]</scope>
    <source>
        <strain evidence="6">CLIB89</strain>
        <strain evidence="8">CLIB89(W29)</strain>
    </source>
</reference>
<evidence type="ECO:0000259" key="5">
    <source>
        <dbReference type="Pfam" id="PF01480"/>
    </source>
</evidence>
<comment type="function">
    <text evidence="4">Component of the U1 snRNP particle, which recognizes and binds the 5'-splice site of pre-mRNA. Together with other non-snRNP factors, U1 snRNP forms the spliceosomal commitment complex, that targets pre-mRNA to the splicing pathway.</text>
</comment>
<comment type="similarity">
    <text evidence="1">Belongs to the SNU71 family.</text>
</comment>
<dbReference type="KEGG" id="yli:2910394"/>
<dbReference type="PANTHER" id="PTHR18806:SF4">
    <property type="entry name" value="RNA-BINDING PROTEIN 25"/>
    <property type="match status" value="1"/>
</dbReference>
<dbReference type="Proteomes" id="UP000182444">
    <property type="component" value="Chromosome 1D"/>
</dbReference>
<protein>
    <recommendedName>
        <fullName evidence="2">U1 small nuclear ribonucleoprotein component SNU71</fullName>
    </recommendedName>
</protein>
<dbReference type="InterPro" id="IPR002483">
    <property type="entry name" value="PWI_dom"/>
</dbReference>
<accession>A0A1H6Q9Q8</accession>
<organism evidence="6 8">
    <name type="scientific">Yarrowia lipolytica</name>
    <name type="common">Candida lipolytica</name>
    <dbReference type="NCBI Taxonomy" id="4952"/>
    <lineage>
        <taxon>Eukaryota</taxon>
        <taxon>Fungi</taxon>
        <taxon>Dikarya</taxon>
        <taxon>Ascomycota</taxon>
        <taxon>Saccharomycotina</taxon>
        <taxon>Dipodascomycetes</taxon>
        <taxon>Dipodascales</taxon>
        <taxon>Dipodascales incertae sedis</taxon>
        <taxon>Yarrowia</taxon>
    </lineage>
</organism>
<proteinExistence type="inferred from homology"/>
<sequence>MFHDPYKKNAHDIPGLVPEVSRESITASKLPKLVDPVFKPGALPVIPGIIPEKVEKEDKDASKQVNGTTKAKLKTRKEADAVKFRAPGIPVSQQIHTVFFNGMPKISDKALDGMLGLLPTISAWTRLKDVCGYNTDSGFITFSSAMGVAVARRCLGELTVMDGEEEKKINVTCEENTMSKIDDVNDALILSETGKSPANLIDSMQAIIDGTEVAEEEEDEEEEEELPLSQITFDVDPFYDVIEPDRTNLKNDIKNFRNSAVNAEKDAFAKRGEFGKQRISRRTTAAEKVLGHVKGTSTSSSTTTTNRATDLRLSEKEREMYREYSRELHSIENRDKISDEDYAVEIMDKKEDEVEDLFIEAQKRWLSYENGRLRDLVSQWKQVEPEELENNRKTAIARLLDYDDDKERSKERHIYYYDHATWSRNRAEFRDGEIRREKEEAEEGEEAEVAAPVGPITISLKPKEDPKEAVDVLSKPVSVPDVGRLTEYVGEQVEEFLGAKEEDLIKFIVDHIVSGHSAQELITELEGPLDEEGAILVKNVWGWLQ</sequence>
<dbReference type="Proteomes" id="UP000256601">
    <property type="component" value="Unassembled WGS sequence"/>
</dbReference>
<evidence type="ECO:0000313" key="7">
    <source>
        <dbReference type="EMBL" id="RDW22761.1"/>
    </source>
</evidence>
<dbReference type="GO" id="GO:0005681">
    <property type="term" value="C:spliceosomal complex"/>
    <property type="evidence" value="ECO:0007669"/>
    <property type="project" value="UniProtKB-KW"/>
</dbReference>
<evidence type="ECO:0000313" key="8">
    <source>
        <dbReference type="Proteomes" id="UP000182444"/>
    </source>
</evidence>
<evidence type="ECO:0000256" key="4">
    <source>
        <dbReference type="ARBA" id="ARBA00025004"/>
    </source>
</evidence>
<dbReference type="VEuPathDB" id="FungiDB:YALI0_D00539g"/>
<evidence type="ECO:0000313" key="9">
    <source>
        <dbReference type="Proteomes" id="UP000256601"/>
    </source>
</evidence>
<evidence type="ECO:0000313" key="6">
    <source>
        <dbReference type="EMBL" id="AOW03382.1"/>
    </source>
</evidence>
<name>A0A1H6Q9Q8_YARLL</name>
<keyword evidence="3" id="KW-0508">mRNA splicing</keyword>
<dbReference type="RefSeq" id="XP_502245.1">
    <property type="nucleotide sequence ID" value="XM_502245.1"/>
</dbReference>